<evidence type="ECO:0000259" key="4">
    <source>
        <dbReference type="Pfam" id="PF00182"/>
    </source>
</evidence>
<dbReference type="GO" id="GO:0006032">
    <property type="term" value="P:chitin catabolic process"/>
    <property type="evidence" value="ECO:0007669"/>
    <property type="project" value="InterPro"/>
</dbReference>
<sequence length="453" mass="51507">MVYLILIIFYQFFSLRLVSPYRINPYLDSSFKNSIHLDASSNTDNQNGYQVTKQYPKIKSSAVDNLKYYKDFQKDKIRVKRKFFKKSLEYKAKYTNIPLQTTDNRNSDSRPLGLAKGNPNIKYNVAFNKKVSIGKRHYYNYGYNGKEQVADKVQPSTPNHYLNTNLHSDQYEKEITSTSSIYPYTYSTETSGVTTTGYSTSYSSSYSSYPDYSISDKTQEVPPYAPTKTDAYKDTAAPTSTGSYYNFNPANSKKLEFITSVESFEDLFSNLGFAKPGTGKIQAFFDCFDGSAFGSSTEVLMFLAHVLWETNGLTSKEETECLYGSCSSRYRSTQDVGNNVYYGRGYIQLTWASNYIMASNSIFGDSRLLHDPAMVSNDDSVAWKVSFWYWKTFVHIVPEVIQGYFGASTRAINGNLECGNGDITKAKRRFELYQKILSYFSVKNSPLEGGCYN</sequence>
<reference evidence="5 6" key="1">
    <citation type="journal article" date="2018" name="MBio">
        <title>Comparative Genomics Reveals the Core Gene Toolbox for the Fungus-Insect Symbiosis.</title>
        <authorList>
            <person name="Wang Y."/>
            <person name="Stata M."/>
            <person name="Wang W."/>
            <person name="Stajich J.E."/>
            <person name="White M.M."/>
            <person name="Moncalvo J.M."/>
        </authorList>
    </citation>
    <scope>NUCLEOTIDE SEQUENCE [LARGE SCALE GENOMIC DNA]</scope>
    <source>
        <strain evidence="5 6">SC-DP-2</strain>
    </source>
</reference>
<evidence type="ECO:0000313" key="5">
    <source>
        <dbReference type="EMBL" id="PVV01533.1"/>
    </source>
</evidence>
<comment type="caution">
    <text evidence="5">The sequence shown here is derived from an EMBL/GenBank/DDBJ whole genome shotgun (WGS) entry which is preliminary data.</text>
</comment>
<dbReference type="OrthoDB" id="5985073at2759"/>
<proteinExistence type="predicted"/>
<evidence type="ECO:0000256" key="3">
    <source>
        <dbReference type="SAM" id="SignalP"/>
    </source>
</evidence>
<evidence type="ECO:0000256" key="2">
    <source>
        <dbReference type="ARBA" id="ARBA00023157"/>
    </source>
</evidence>
<dbReference type="SUPFAM" id="SSF53955">
    <property type="entry name" value="Lysozyme-like"/>
    <property type="match status" value="1"/>
</dbReference>
<evidence type="ECO:0000313" key="6">
    <source>
        <dbReference type="Proteomes" id="UP000245609"/>
    </source>
</evidence>
<dbReference type="GO" id="GO:0004568">
    <property type="term" value="F:chitinase activity"/>
    <property type="evidence" value="ECO:0007669"/>
    <property type="project" value="InterPro"/>
</dbReference>
<keyword evidence="6" id="KW-1185">Reference proteome</keyword>
<organism evidence="5 6">
    <name type="scientific">Smittium megazygosporum</name>
    <dbReference type="NCBI Taxonomy" id="133381"/>
    <lineage>
        <taxon>Eukaryota</taxon>
        <taxon>Fungi</taxon>
        <taxon>Fungi incertae sedis</taxon>
        <taxon>Zoopagomycota</taxon>
        <taxon>Kickxellomycotina</taxon>
        <taxon>Harpellomycetes</taxon>
        <taxon>Harpellales</taxon>
        <taxon>Legeriomycetaceae</taxon>
        <taxon>Smittium</taxon>
    </lineage>
</organism>
<keyword evidence="1" id="KW-0611">Plant defense</keyword>
<feature type="domain" description="Glycoside hydrolase family 19 catalytic" evidence="4">
    <location>
        <begin position="317"/>
        <end position="394"/>
    </location>
</feature>
<dbReference type="CDD" id="cd00325">
    <property type="entry name" value="chitinase_GH19"/>
    <property type="match status" value="1"/>
</dbReference>
<dbReference type="Pfam" id="PF00182">
    <property type="entry name" value="Glyco_hydro_19"/>
    <property type="match status" value="1"/>
</dbReference>
<evidence type="ECO:0000256" key="1">
    <source>
        <dbReference type="ARBA" id="ARBA00022821"/>
    </source>
</evidence>
<dbReference type="EMBL" id="MBFS01001006">
    <property type="protein sequence ID" value="PVV01533.1"/>
    <property type="molecule type" value="Genomic_DNA"/>
</dbReference>
<keyword evidence="2" id="KW-1015">Disulfide bond</keyword>
<dbReference type="PANTHER" id="PTHR22595">
    <property type="entry name" value="CHITINASE-RELATED"/>
    <property type="match status" value="1"/>
</dbReference>
<feature type="chain" id="PRO_5015446591" description="Glycoside hydrolase family 19 catalytic domain-containing protein" evidence="3">
    <location>
        <begin position="21"/>
        <end position="453"/>
    </location>
</feature>
<accession>A0A2T9ZAA5</accession>
<dbReference type="Gene3D" id="3.30.20.10">
    <property type="entry name" value="Endochitinase, domain 2"/>
    <property type="match status" value="1"/>
</dbReference>
<dbReference type="InterPro" id="IPR000726">
    <property type="entry name" value="Glyco_hydro_19_cat"/>
</dbReference>
<dbReference type="GO" id="GO:0016998">
    <property type="term" value="P:cell wall macromolecule catabolic process"/>
    <property type="evidence" value="ECO:0007669"/>
    <property type="project" value="InterPro"/>
</dbReference>
<keyword evidence="3" id="KW-0732">Signal</keyword>
<dbReference type="GO" id="GO:0006952">
    <property type="term" value="P:defense response"/>
    <property type="evidence" value="ECO:0007669"/>
    <property type="project" value="UniProtKB-KW"/>
</dbReference>
<dbReference type="InterPro" id="IPR023346">
    <property type="entry name" value="Lysozyme-like_dom_sf"/>
</dbReference>
<dbReference type="PANTHER" id="PTHR22595:SF79">
    <property type="entry name" value="CHITINASE 12"/>
    <property type="match status" value="1"/>
</dbReference>
<dbReference type="Proteomes" id="UP000245609">
    <property type="component" value="Unassembled WGS sequence"/>
</dbReference>
<dbReference type="Gene3D" id="1.10.530.10">
    <property type="match status" value="1"/>
</dbReference>
<protein>
    <recommendedName>
        <fullName evidence="4">Glycoside hydrolase family 19 catalytic domain-containing protein</fullName>
    </recommendedName>
</protein>
<name>A0A2T9ZAA5_9FUNG</name>
<feature type="signal peptide" evidence="3">
    <location>
        <begin position="1"/>
        <end position="20"/>
    </location>
</feature>
<gene>
    <name evidence="5" type="ORF">BB560_004044</name>
</gene>
<dbReference type="AlphaFoldDB" id="A0A2T9ZAA5"/>